<reference evidence="1" key="1">
    <citation type="journal article" date="2020" name="Nature">
        <title>Giant virus diversity and host interactions through global metagenomics.</title>
        <authorList>
            <person name="Schulz F."/>
            <person name="Roux S."/>
            <person name="Paez-Espino D."/>
            <person name="Jungbluth S."/>
            <person name="Walsh D.A."/>
            <person name="Denef V.J."/>
            <person name="McMahon K.D."/>
            <person name="Konstantinidis K.T."/>
            <person name="Eloe-Fadrosh E.A."/>
            <person name="Kyrpides N.C."/>
            <person name="Woyke T."/>
        </authorList>
    </citation>
    <scope>NUCLEOTIDE SEQUENCE</scope>
    <source>
        <strain evidence="1">GVMAG-M-3300021375-17</strain>
    </source>
</reference>
<accession>A0A6C0CP63</accession>
<proteinExistence type="predicted"/>
<organism evidence="1">
    <name type="scientific">viral metagenome</name>
    <dbReference type="NCBI Taxonomy" id="1070528"/>
    <lineage>
        <taxon>unclassified sequences</taxon>
        <taxon>metagenomes</taxon>
        <taxon>organismal metagenomes</taxon>
    </lineage>
</organism>
<name>A0A6C0CP63_9ZZZZ</name>
<dbReference type="AlphaFoldDB" id="A0A6C0CP63"/>
<sequence length="121" mass="14179">MKWLPIEIVNYIFEYTDSGLYLTYCNKTNQHLFKIDTDHTKFKLLHNMYKGIEIFNPLQNSTQIFYNIPLKKIPSITKRLSDINSIDNYMSITVTEKADDIETDYSISTIITKKCSSLLLI</sequence>
<evidence type="ECO:0000313" key="1">
    <source>
        <dbReference type="EMBL" id="QHT05509.1"/>
    </source>
</evidence>
<dbReference type="EMBL" id="MN739455">
    <property type="protein sequence ID" value="QHT05509.1"/>
    <property type="molecule type" value="Genomic_DNA"/>
</dbReference>
<evidence type="ECO:0008006" key="2">
    <source>
        <dbReference type="Google" id="ProtNLM"/>
    </source>
</evidence>
<protein>
    <recommendedName>
        <fullName evidence="2">F-box domain-containing protein</fullName>
    </recommendedName>
</protein>